<dbReference type="AlphaFoldDB" id="A0A7Y8CEH3"/>
<proteinExistence type="predicted"/>
<evidence type="ECO:0000313" key="1">
    <source>
        <dbReference type="EMBL" id="NWC15869.1"/>
    </source>
</evidence>
<sequence length="216" mass="22789">MGISIPGSSFASLPSLAAKPLTPADVPGQSVTIAHVAPTAAEEAETQARIKANVDTRLAQLNTHSEAFLQAQEQLGAATIGLRSVFNDFKSSLGENLAGKSFGFTVGADGLLRVLDTHGSLSHEEMEQLNGLMNNSSSLKNAAHHYMSSAIDYVNEDQKGPRMLGATYFLDKANFGGIIDLGAVAADPRSRGAKDGWLTSQLWNKGIRTGGIHEVV</sequence>
<dbReference type="EMBL" id="JACAQE010000007">
    <property type="protein sequence ID" value="NWC15869.1"/>
    <property type="molecule type" value="Genomic_DNA"/>
</dbReference>
<dbReference type="Proteomes" id="UP000517547">
    <property type="component" value="Unassembled WGS sequence"/>
</dbReference>
<reference evidence="1 2" key="1">
    <citation type="submission" date="2020-04" db="EMBL/GenBank/DDBJ databases">
        <title>Molecular characterization of pseudomonads from Agaricus bisporus reveal novel blotch 2 pathogens in Western Europe.</title>
        <authorList>
            <person name="Taparia T."/>
            <person name="Krijger M."/>
            <person name="Haynes E."/>
            <person name="Elpinstone J.G."/>
            <person name="Noble R."/>
            <person name="Van Der Wolf J."/>
        </authorList>
    </citation>
    <scope>NUCLEOTIDE SEQUENCE [LARGE SCALE GENOMIC DNA]</scope>
    <source>
        <strain evidence="1 2">IPO3738</strain>
    </source>
</reference>
<accession>A0A7Y8CEH3</accession>
<name>A0A7Y8CEH3_9PSED</name>
<dbReference type="RefSeq" id="WP_017127766.1">
    <property type="nucleotide sequence ID" value="NZ_JACAOR010000007.1"/>
</dbReference>
<evidence type="ECO:0000313" key="2">
    <source>
        <dbReference type="Proteomes" id="UP000517547"/>
    </source>
</evidence>
<protein>
    <submittedName>
        <fullName evidence="1">Uncharacterized protein</fullName>
    </submittedName>
</protein>
<gene>
    <name evidence="1" type="ORF">HX845_19560</name>
</gene>
<dbReference type="GeneID" id="57661405"/>
<comment type="caution">
    <text evidence="1">The sequence shown here is derived from an EMBL/GenBank/DDBJ whole genome shotgun (WGS) entry which is preliminary data.</text>
</comment>
<organism evidence="1 2">
    <name type="scientific">Pseudomonas gingeri</name>
    <dbReference type="NCBI Taxonomy" id="117681"/>
    <lineage>
        <taxon>Bacteria</taxon>
        <taxon>Pseudomonadati</taxon>
        <taxon>Pseudomonadota</taxon>
        <taxon>Gammaproteobacteria</taxon>
        <taxon>Pseudomonadales</taxon>
        <taxon>Pseudomonadaceae</taxon>
        <taxon>Pseudomonas</taxon>
    </lineage>
</organism>